<reference evidence="7" key="2">
    <citation type="submission" date="2020-05" db="UniProtKB">
        <authorList>
            <consortium name="EnsemblMetazoa"/>
        </authorList>
    </citation>
    <scope>IDENTIFICATION</scope>
</reference>
<dbReference type="GO" id="GO:0008234">
    <property type="term" value="F:cysteine-type peptidase activity"/>
    <property type="evidence" value="ECO:0007669"/>
    <property type="project" value="InterPro"/>
</dbReference>
<dbReference type="CDD" id="cd02248">
    <property type="entry name" value="Peptidase_C1A"/>
    <property type="match status" value="1"/>
</dbReference>
<dbReference type="Gene3D" id="3.90.70.10">
    <property type="entry name" value="Cysteine proteinases"/>
    <property type="match status" value="1"/>
</dbReference>
<dbReference type="PROSITE" id="PS00640">
    <property type="entry name" value="THIOL_PROTEASE_ASN"/>
    <property type="match status" value="1"/>
</dbReference>
<dbReference type="PROSITE" id="PS00639">
    <property type="entry name" value="THIOL_PROTEASE_HIS"/>
    <property type="match status" value="1"/>
</dbReference>
<evidence type="ECO:0000256" key="2">
    <source>
        <dbReference type="ARBA" id="ARBA00023157"/>
    </source>
</evidence>
<comment type="similarity">
    <text evidence="1">Belongs to the peptidase C1 family.</text>
</comment>
<dbReference type="VEuPathDB" id="VectorBase:ASIS018040"/>
<dbReference type="PANTHER" id="PTHR12411">
    <property type="entry name" value="CYSTEINE PROTEASE FAMILY C1-RELATED"/>
    <property type="match status" value="1"/>
</dbReference>
<dbReference type="InterPro" id="IPR013128">
    <property type="entry name" value="Peptidase_C1A"/>
</dbReference>
<protein>
    <submittedName>
        <fullName evidence="6">AGAP011828-PA-like protein</fullName>
    </submittedName>
</protein>
<name>A0A084W1Y0_ANOSI</name>
<dbReference type="EMBL" id="ATLV01019471">
    <property type="status" value="NOT_ANNOTATED_CDS"/>
    <property type="molecule type" value="Genomic_DNA"/>
</dbReference>
<dbReference type="InterPro" id="IPR025661">
    <property type="entry name" value="Pept_asp_AS"/>
</dbReference>
<dbReference type="Gene3D" id="1.10.287.2250">
    <property type="match status" value="1"/>
</dbReference>
<dbReference type="InterPro" id="IPR039417">
    <property type="entry name" value="Peptidase_C1A_papain-like"/>
</dbReference>
<evidence type="ECO:0000313" key="6">
    <source>
        <dbReference type="EMBL" id="KFB44224.1"/>
    </source>
</evidence>
<dbReference type="InterPro" id="IPR000668">
    <property type="entry name" value="Peptidase_C1A_C"/>
</dbReference>
<dbReference type="OMA" id="ATHLHHY"/>
<proteinExistence type="inferred from homology"/>
<dbReference type="InterPro" id="IPR038765">
    <property type="entry name" value="Papain-like_cys_pep_sf"/>
</dbReference>
<keyword evidence="3" id="KW-0732">Signal</keyword>
<dbReference type="Proteomes" id="UP000030765">
    <property type="component" value="Unassembled WGS sequence"/>
</dbReference>
<feature type="signal peptide" evidence="3">
    <location>
        <begin position="1"/>
        <end position="16"/>
    </location>
</feature>
<accession>A0A084W1Y0</accession>
<evidence type="ECO:0000313" key="8">
    <source>
        <dbReference type="Proteomes" id="UP000030765"/>
    </source>
</evidence>
<feature type="domain" description="Peptidase C1A papain C-terminal" evidence="4">
    <location>
        <begin position="84"/>
        <end position="279"/>
    </location>
</feature>
<dbReference type="SMART" id="SM00645">
    <property type="entry name" value="Pept_C1"/>
    <property type="match status" value="1"/>
</dbReference>
<dbReference type="Pfam" id="PF08246">
    <property type="entry name" value="Inhibitor_I29"/>
    <property type="match status" value="1"/>
</dbReference>
<dbReference type="EMBL" id="KE525272">
    <property type="protein sequence ID" value="KFB44224.1"/>
    <property type="molecule type" value="Genomic_DNA"/>
</dbReference>
<dbReference type="VEuPathDB" id="VectorBase:ASIC012116"/>
<evidence type="ECO:0000259" key="4">
    <source>
        <dbReference type="SMART" id="SM00645"/>
    </source>
</evidence>
<dbReference type="InterPro" id="IPR013201">
    <property type="entry name" value="Prot_inhib_I29"/>
</dbReference>
<dbReference type="SUPFAM" id="SSF54001">
    <property type="entry name" value="Cysteine proteinases"/>
    <property type="match status" value="1"/>
</dbReference>
<dbReference type="STRING" id="74873.A0A084W1Y0"/>
<dbReference type="EnsemblMetazoa" id="ASIC012116-RA">
    <property type="protein sequence ID" value="ASIC012116-PA"/>
    <property type="gene ID" value="ASIC012116"/>
</dbReference>
<keyword evidence="2" id="KW-1015">Disulfide bond</keyword>
<dbReference type="AlphaFoldDB" id="A0A084W1Y0"/>
<feature type="domain" description="Cathepsin propeptide inhibitor" evidence="5">
    <location>
        <begin position="28"/>
        <end position="88"/>
    </location>
</feature>
<dbReference type="Pfam" id="PF00112">
    <property type="entry name" value="Peptidase_C1"/>
    <property type="match status" value="1"/>
</dbReference>
<feature type="chain" id="PRO_5005390967" evidence="3">
    <location>
        <begin position="17"/>
        <end position="280"/>
    </location>
</feature>
<organism evidence="6">
    <name type="scientific">Anopheles sinensis</name>
    <name type="common">Mosquito</name>
    <dbReference type="NCBI Taxonomy" id="74873"/>
    <lineage>
        <taxon>Eukaryota</taxon>
        <taxon>Metazoa</taxon>
        <taxon>Ecdysozoa</taxon>
        <taxon>Arthropoda</taxon>
        <taxon>Hexapoda</taxon>
        <taxon>Insecta</taxon>
        <taxon>Pterygota</taxon>
        <taxon>Neoptera</taxon>
        <taxon>Endopterygota</taxon>
        <taxon>Diptera</taxon>
        <taxon>Nematocera</taxon>
        <taxon>Culicoidea</taxon>
        <taxon>Culicidae</taxon>
        <taxon>Anophelinae</taxon>
        <taxon>Anopheles</taxon>
    </lineage>
</organism>
<evidence type="ECO:0000313" key="7">
    <source>
        <dbReference type="EnsemblMetazoa" id="ASIC012116-PA"/>
    </source>
</evidence>
<reference evidence="6 8" key="1">
    <citation type="journal article" date="2014" name="BMC Genomics">
        <title>Genome sequence of Anopheles sinensis provides insight into genetics basis of mosquito competence for malaria parasites.</title>
        <authorList>
            <person name="Zhou D."/>
            <person name="Zhang D."/>
            <person name="Ding G."/>
            <person name="Shi L."/>
            <person name="Hou Q."/>
            <person name="Ye Y."/>
            <person name="Xu Y."/>
            <person name="Zhou H."/>
            <person name="Xiong C."/>
            <person name="Li S."/>
            <person name="Yu J."/>
            <person name="Hong S."/>
            <person name="Yu X."/>
            <person name="Zou P."/>
            <person name="Chen C."/>
            <person name="Chang X."/>
            <person name="Wang W."/>
            <person name="Lv Y."/>
            <person name="Sun Y."/>
            <person name="Ma L."/>
            <person name="Shen B."/>
            <person name="Zhu C."/>
        </authorList>
    </citation>
    <scope>NUCLEOTIDE SEQUENCE [LARGE SCALE GENOMIC DNA]</scope>
</reference>
<evidence type="ECO:0000259" key="5">
    <source>
        <dbReference type="SMART" id="SM00848"/>
    </source>
</evidence>
<dbReference type="InterPro" id="IPR025660">
    <property type="entry name" value="Pept_his_AS"/>
</dbReference>
<evidence type="ECO:0000256" key="3">
    <source>
        <dbReference type="SAM" id="SignalP"/>
    </source>
</evidence>
<dbReference type="FunFam" id="3.90.70.10:FF:000332">
    <property type="entry name" value="Cathepsin L1"/>
    <property type="match status" value="1"/>
</dbReference>
<gene>
    <name evidence="6" type="ORF">ZHAS_00012116</name>
</gene>
<dbReference type="OrthoDB" id="10253408at2759"/>
<dbReference type="GO" id="GO:0006508">
    <property type="term" value="P:proteolysis"/>
    <property type="evidence" value="ECO:0007669"/>
    <property type="project" value="InterPro"/>
</dbReference>
<evidence type="ECO:0000256" key="1">
    <source>
        <dbReference type="ARBA" id="ARBA00008455"/>
    </source>
</evidence>
<keyword evidence="8" id="KW-1185">Reference proteome</keyword>
<dbReference type="SMART" id="SM00848">
    <property type="entry name" value="Inhibitor_I29"/>
    <property type="match status" value="1"/>
</dbReference>
<sequence length="280" mass="32143">MRLLFLVAFVVIAANAASLFDNTLIQEWKTFKLKYNKNYGSLYEDTLRMRIYAQNRILIARHNQRFLRGLESFEMGENQFSDLLAEEFRRTMLGFKPMDNTFKGRKLMDLSEQNLVDCSKRNTGCNGGYPARAYEDIIAKRGINLESDYPYQGQQNDQCKFNPSRVAATVKRYYNVRSDEKALMEVVATKGPVSIVIRSKDSLQFYKSGVYYEAVCPWKDRNASYHAMLVVGYGTTSGGVDYWLVKNSWGTNWGEKGYVKMARNRNNMCGIANLGVFPDV</sequence>